<evidence type="ECO:0000313" key="5">
    <source>
        <dbReference type="EMBL" id="AFC84928.1"/>
    </source>
</evidence>
<evidence type="ECO:0000313" key="6">
    <source>
        <dbReference type="Proteomes" id="UP000005234"/>
    </source>
</evidence>
<reference evidence="5" key="1">
    <citation type="submission" date="2012-02" db="EMBL/GenBank/DDBJ databases">
        <title>The complete genome of Frateuria aurantia DSM 6220.</title>
        <authorList>
            <consortium name="US DOE Joint Genome Institute (JGI-PGF)"/>
            <person name="Lucas S."/>
            <person name="Copeland A."/>
            <person name="Lapidus A."/>
            <person name="Glavina del Rio T."/>
            <person name="Dalin E."/>
            <person name="Tice H."/>
            <person name="Bruce D."/>
            <person name="Goodwin L."/>
            <person name="Pitluck S."/>
            <person name="Peters L."/>
            <person name="Ovchinnikova G."/>
            <person name="Teshima H."/>
            <person name="Kyrpides N."/>
            <person name="Mavromatis K."/>
            <person name="Ivanova N."/>
            <person name="Brettin T."/>
            <person name="Detter J.C."/>
            <person name="Han C."/>
            <person name="Larimer F."/>
            <person name="Land M."/>
            <person name="Hauser L."/>
            <person name="Markowitz V."/>
            <person name="Cheng J.-F."/>
            <person name="Hugenholtz P."/>
            <person name="Woyke T."/>
            <person name="Wu D."/>
            <person name="Brambilla E."/>
            <person name="Klenk H.-P."/>
            <person name="Eisen J.A."/>
        </authorList>
    </citation>
    <scope>NUCLEOTIDE SEQUENCE</scope>
    <source>
        <strain evidence="5">DSM 6220</strain>
    </source>
</reference>
<proteinExistence type="predicted"/>
<name>H8L495_FRAAD</name>
<dbReference type="PROSITE" id="PS00175">
    <property type="entry name" value="PG_MUTASE"/>
    <property type="match status" value="1"/>
</dbReference>
<keyword evidence="6" id="KW-1185">Reference proteome</keyword>
<dbReference type="InterPro" id="IPR013078">
    <property type="entry name" value="His_Pase_superF_clade-1"/>
</dbReference>
<dbReference type="EMBL" id="CP003350">
    <property type="protein sequence ID" value="AFC84928.1"/>
    <property type="molecule type" value="Genomic_DNA"/>
</dbReference>
<dbReference type="Gene3D" id="3.40.50.1240">
    <property type="entry name" value="Phosphoglycerate mutase-like"/>
    <property type="match status" value="1"/>
</dbReference>
<dbReference type="eggNOG" id="COG0406">
    <property type="taxonomic scope" value="Bacteria"/>
</dbReference>
<evidence type="ECO:0000256" key="3">
    <source>
        <dbReference type="PIRSR" id="PIRSR613078-1"/>
    </source>
</evidence>
<protein>
    <submittedName>
        <fullName evidence="5">Fructose-2,6-bisphosphatase</fullName>
    </submittedName>
</protein>
<keyword evidence="2" id="KW-0413">Isomerase</keyword>
<dbReference type="KEGG" id="fau:Fraau_0441"/>
<evidence type="ECO:0000256" key="2">
    <source>
        <dbReference type="ARBA" id="ARBA00023235"/>
    </source>
</evidence>
<dbReference type="Proteomes" id="UP000005234">
    <property type="component" value="Chromosome"/>
</dbReference>
<dbReference type="CDD" id="cd07067">
    <property type="entry name" value="HP_PGM_like"/>
    <property type="match status" value="1"/>
</dbReference>
<dbReference type="GO" id="GO:0005737">
    <property type="term" value="C:cytoplasm"/>
    <property type="evidence" value="ECO:0007669"/>
    <property type="project" value="TreeGrafter"/>
</dbReference>
<keyword evidence="1" id="KW-0324">Glycolysis</keyword>
<dbReference type="PANTHER" id="PTHR48100">
    <property type="entry name" value="BROAD-SPECIFICITY PHOSPHATASE YOR283W-RELATED"/>
    <property type="match status" value="1"/>
</dbReference>
<dbReference type="SMART" id="SM00855">
    <property type="entry name" value="PGAM"/>
    <property type="match status" value="1"/>
</dbReference>
<dbReference type="AlphaFoldDB" id="H8L495"/>
<dbReference type="HOGENOM" id="CLU_033323_9_3_6"/>
<dbReference type="InterPro" id="IPR029033">
    <property type="entry name" value="His_PPase_superfam"/>
</dbReference>
<dbReference type="RefSeq" id="WP_014401934.1">
    <property type="nucleotide sequence ID" value="NC_017033.1"/>
</dbReference>
<accession>H8L495</accession>
<feature type="binding site" evidence="4">
    <location>
        <position position="57"/>
    </location>
    <ligand>
        <name>substrate</name>
    </ligand>
</feature>
<dbReference type="InterPro" id="IPR050275">
    <property type="entry name" value="PGM_Phosphatase"/>
</dbReference>
<dbReference type="GO" id="GO:0016791">
    <property type="term" value="F:phosphatase activity"/>
    <property type="evidence" value="ECO:0007669"/>
    <property type="project" value="TreeGrafter"/>
</dbReference>
<dbReference type="OrthoDB" id="9781415at2"/>
<feature type="active site" description="Tele-phosphohistidine intermediate" evidence="3">
    <location>
        <position position="8"/>
    </location>
</feature>
<evidence type="ECO:0000256" key="1">
    <source>
        <dbReference type="ARBA" id="ARBA00023152"/>
    </source>
</evidence>
<dbReference type="PANTHER" id="PTHR48100:SF1">
    <property type="entry name" value="HISTIDINE PHOSPHATASE FAMILY PROTEIN-RELATED"/>
    <property type="match status" value="1"/>
</dbReference>
<gene>
    <name evidence="5" type="ordered locus">Fraau_0441</name>
</gene>
<dbReference type="InterPro" id="IPR001345">
    <property type="entry name" value="PG/BPGM_mutase_AS"/>
</dbReference>
<dbReference type="SUPFAM" id="SSF53254">
    <property type="entry name" value="Phosphoglycerate mutase-like"/>
    <property type="match status" value="1"/>
</dbReference>
<dbReference type="Pfam" id="PF00300">
    <property type="entry name" value="His_Phos_1"/>
    <property type="match status" value="1"/>
</dbReference>
<evidence type="ECO:0000256" key="4">
    <source>
        <dbReference type="PIRSR" id="PIRSR613078-2"/>
    </source>
</evidence>
<feature type="active site" description="Proton donor/acceptor" evidence="3">
    <location>
        <position position="81"/>
    </location>
</feature>
<organism evidence="5 6">
    <name type="scientific">Frateuria aurantia (strain ATCC 33424 / DSM 6220 / KCTC 2777 / LMG 1558 / NBRC 3245 / NCIMB 13370)</name>
    <name type="common">Acetobacter aurantius</name>
    <dbReference type="NCBI Taxonomy" id="767434"/>
    <lineage>
        <taxon>Bacteria</taxon>
        <taxon>Pseudomonadati</taxon>
        <taxon>Pseudomonadota</taxon>
        <taxon>Gammaproteobacteria</taxon>
        <taxon>Lysobacterales</taxon>
        <taxon>Rhodanobacteraceae</taxon>
        <taxon>Frateuria</taxon>
    </lineage>
</organism>
<dbReference type="STRING" id="767434.Fraau_0441"/>
<sequence>MRILMARHGQTEWNLAGRIQGIEDSPLTALGIEQARAVGQAWRGSGIRHIHSSPLGRAMDTARHAAEGLGAECFDDPGLVERAFGRYEGMPIAELREQETDWEPIILGTRPELAAPGGETLLQVADRVEAAVRKLAADSDQATLGIVSHGHCLLALAWRLGGQPDDIRQFHHRNASYSELEWMDGKLRLLRWAVADHLVGDESGLSAPASFAAR</sequence>
<feature type="binding site" evidence="4">
    <location>
        <begin position="7"/>
        <end position="14"/>
    </location>
    <ligand>
        <name>substrate</name>
    </ligand>
</feature>